<dbReference type="InterPro" id="IPR009006">
    <property type="entry name" value="Ala_racemase/Decarboxylase_C"/>
</dbReference>
<name>A0AA41UL47_9BACT</name>
<proteinExistence type="inferred from homology"/>
<dbReference type="AlphaFoldDB" id="A0AA41UL47"/>
<dbReference type="Proteomes" id="UP001165427">
    <property type="component" value="Unassembled WGS sequence"/>
</dbReference>
<gene>
    <name evidence="7" type="ORF">MRX98_20705</name>
</gene>
<evidence type="ECO:0000256" key="4">
    <source>
        <dbReference type="RuleBase" id="RU003737"/>
    </source>
</evidence>
<dbReference type="InterPro" id="IPR000183">
    <property type="entry name" value="Orn/DAP/Arg_de-COase"/>
</dbReference>
<dbReference type="GO" id="GO:0009089">
    <property type="term" value="P:lysine biosynthetic process via diaminopimelate"/>
    <property type="evidence" value="ECO:0007669"/>
    <property type="project" value="TreeGrafter"/>
</dbReference>
<dbReference type="SUPFAM" id="SSF50621">
    <property type="entry name" value="Alanine racemase C-terminal domain-like"/>
    <property type="match status" value="1"/>
</dbReference>
<evidence type="ECO:0000259" key="6">
    <source>
        <dbReference type="Pfam" id="PF02784"/>
    </source>
</evidence>
<protein>
    <recommendedName>
        <fullName evidence="9">Diaminopimelate decarboxylase</fullName>
    </recommendedName>
</protein>
<evidence type="ECO:0000256" key="2">
    <source>
        <dbReference type="ARBA" id="ARBA00022898"/>
    </source>
</evidence>
<dbReference type="PANTHER" id="PTHR43727:SF2">
    <property type="entry name" value="GROUP IV DECARBOXYLASE"/>
    <property type="match status" value="1"/>
</dbReference>
<dbReference type="InterPro" id="IPR022644">
    <property type="entry name" value="De-COase2_N"/>
</dbReference>
<keyword evidence="8" id="KW-1185">Reference proteome</keyword>
<dbReference type="GO" id="GO:0008836">
    <property type="term" value="F:diaminopimelate decarboxylase activity"/>
    <property type="evidence" value="ECO:0007669"/>
    <property type="project" value="TreeGrafter"/>
</dbReference>
<dbReference type="InterPro" id="IPR022643">
    <property type="entry name" value="De-COase2_C"/>
</dbReference>
<evidence type="ECO:0000313" key="8">
    <source>
        <dbReference type="Proteomes" id="UP001165427"/>
    </source>
</evidence>
<dbReference type="PROSITE" id="PS00879">
    <property type="entry name" value="ODR_DC_2_2"/>
    <property type="match status" value="1"/>
</dbReference>
<dbReference type="EMBL" id="JALJRB010000039">
    <property type="protein sequence ID" value="MCJ8503009.1"/>
    <property type="molecule type" value="Genomic_DNA"/>
</dbReference>
<organism evidence="7 8">
    <name type="scientific">Desulfatitalea alkaliphila</name>
    <dbReference type="NCBI Taxonomy" id="2929485"/>
    <lineage>
        <taxon>Bacteria</taxon>
        <taxon>Pseudomonadati</taxon>
        <taxon>Thermodesulfobacteriota</taxon>
        <taxon>Desulfobacteria</taxon>
        <taxon>Desulfobacterales</taxon>
        <taxon>Desulfosarcinaceae</taxon>
        <taxon>Desulfatitalea</taxon>
    </lineage>
</organism>
<evidence type="ECO:0000256" key="3">
    <source>
        <dbReference type="PIRSR" id="PIRSR600183-50"/>
    </source>
</evidence>
<dbReference type="RefSeq" id="WP_246914681.1">
    <property type="nucleotide sequence ID" value="NZ_JALJRB010000039.1"/>
</dbReference>
<dbReference type="PANTHER" id="PTHR43727">
    <property type="entry name" value="DIAMINOPIMELATE DECARBOXYLASE"/>
    <property type="match status" value="1"/>
</dbReference>
<evidence type="ECO:0000313" key="7">
    <source>
        <dbReference type="EMBL" id="MCJ8503009.1"/>
    </source>
</evidence>
<evidence type="ECO:0000259" key="5">
    <source>
        <dbReference type="Pfam" id="PF00278"/>
    </source>
</evidence>
<dbReference type="InterPro" id="IPR022657">
    <property type="entry name" value="De-COase2_CS"/>
</dbReference>
<evidence type="ECO:0000256" key="1">
    <source>
        <dbReference type="ARBA" id="ARBA00001933"/>
    </source>
</evidence>
<feature type="domain" description="Orn/DAP/Arg decarboxylase 2 C-terminal" evidence="5">
    <location>
        <begin position="336"/>
        <end position="422"/>
    </location>
</feature>
<evidence type="ECO:0008006" key="9">
    <source>
        <dbReference type="Google" id="ProtNLM"/>
    </source>
</evidence>
<comment type="cofactor">
    <cofactor evidence="1 3">
        <name>pyridoxal 5'-phosphate</name>
        <dbReference type="ChEBI" id="CHEBI:597326"/>
    </cofactor>
</comment>
<accession>A0AA41UL47</accession>
<sequence>MRSIFNILKTFMINRSLKCQNASNLYDLYYWGMSYDSNNKMSVAGLQVQDLLKQYGSPLLVVNKERLVEDALSVQNAINRCGRSSKVTYSYKTNCIPGILKELHDLGIGAEVISPYELWLAEQLEVPSDNIIYNGVNKTEESLFRAIDMDILSINIDSLSEVETIVSVAKRLEKKARVGMRLAFSQSTQFGLGIDTGEAMEAFFRIMKYREWIEMVMLHFSVTSNSRDSSTHCHYAQKALEFAKAVKDKIGLTICYLDVGGGIGVPTSKNMSSLEYGLYRLFGCLPKPPDPNDFENIGTFISRIQSTVESTCKRLHLDVPSLIVEPGRFVTSRGEFLLSTVQSVKKKTNGARFVITDAGRLSITYPMDFEYHAIFTAQIKNGRQMVPQNLMGRICTSADWMAKNVLLPELEEGDVLATMDAGAYFSSYSSNFSFGRPAIVMVNSAGAAKVLREAENFEHLVAMDTLFK</sequence>
<dbReference type="Pfam" id="PF02784">
    <property type="entry name" value="Orn_Arg_deC_N"/>
    <property type="match status" value="1"/>
</dbReference>
<dbReference type="PRINTS" id="PR01179">
    <property type="entry name" value="ODADCRBXLASE"/>
</dbReference>
<keyword evidence="2 3" id="KW-0663">Pyridoxal phosphate</keyword>
<dbReference type="Pfam" id="PF00278">
    <property type="entry name" value="Orn_DAP_Arg_deC"/>
    <property type="match status" value="1"/>
</dbReference>
<dbReference type="Gene3D" id="2.40.37.10">
    <property type="entry name" value="Lyase, Ornithine Decarboxylase, Chain A, domain 1"/>
    <property type="match status" value="1"/>
</dbReference>
<feature type="domain" description="Orn/DAP/Arg decarboxylase 2 N-terminal" evidence="6">
    <location>
        <begin position="84"/>
        <end position="331"/>
    </location>
</feature>
<comment type="similarity">
    <text evidence="4">Belongs to the Orn/Lys/Arg decarboxylase class-II family.</text>
</comment>
<dbReference type="Gene3D" id="3.20.20.10">
    <property type="entry name" value="Alanine racemase"/>
    <property type="match status" value="1"/>
</dbReference>
<dbReference type="InterPro" id="IPR029066">
    <property type="entry name" value="PLP-binding_barrel"/>
</dbReference>
<reference evidence="7" key="1">
    <citation type="submission" date="2022-04" db="EMBL/GenBank/DDBJ databases">
        <title>Desulfatitalea alkaliphila sp. nov., a novel anaerobic sulfate-reducing bacterium isolated from terrestrial mud volcano, Taman Peninsula, Russia.</title>
        <authorList>
            <person name="Khomyakova M.A."/>
            <person name="Merkel A.Y."/>
            <person name="Slobodkin A.I."/>
        </authorList>
    </citation>
    <scope>NUCLEOTIDE SEQUENCE</scope>
    <source>
        <strain evidence="7">M08but</strain>
    </source>
</reference>
<feature type="active site" description="Proton donor" evidence="3">
    <location>
        <position position="395"/>
    </location>
</feature>
<feature type="modified residue" description="N6-(pyridoxal phosphate)lysine" evidence="3">
    <location>
        <position position="92"/>
    </location>
</feature>
<comment type="caution">
    <text evidence="7">The sequence shown here is derived from an EMBL/GenBank/DDBJ whole genome shotgun (WGS) entry which is preliminary data.</text>
</comment>
<dbReference type="SUPFAM" id="SSF51419">
    <property type="entry name" value="PLP-binding barrel"/>
    <property type="match status" value="1"/>
</dbReference>